<dbReference type="SUPFAM" id="SSF55961">
    <property type="entry name" value="Bet v1-like"/>
    <property type="match status" value="1"/>
</dbReference>
<evidence type="ECO:0000313" key="3">
    <source>
        <dbReference type="EMBL" id="BAU47336.1"/>
    </source>
</evidence>
<evidence type="ECO:0000313" key="4">
    <source>
        <dbReference type="Proteomes" id="UP000218899"/>
    </source>
</evidence>
<proteinExistence type="inferred from homology"/>
<dbReference type="CDD" id="cd07814">
    <property type="entry name" value="SRPBCC_CalC_Aha1-like"/>
    <property type="match status" value="1"/>
</dbReference>
<dbReference type="Proteomes" id="UP000218899">
    <property type="component" value="Chromosome"/>
</dbReference>
<accession>A0A1B4V1H6</accession>
<dbReference type="Gene3D" id="3.30.530.20">
    <property type="match status" value="1"/>
</dbReference>
<comment type="similarity">
    <text evidence="1">Belongs to the AHA1 family.</text>
</comment>
<dbReference type="AlphaFoldDB" id="A0A1B4V1H6"/>
<reference evidence="3 4" key="1">
    <citation type="submission" date="2015-08" db="EMBL/GenBank/DDBJ databases">
        <title>Complete genome sequence of Sulfurifustis variabilis.</title>
        <authorList>
            <person name="Miura A."/>
            <person name="Kojima H."/>
            <person name="Fukui M."/>
        </authorList>
    </citation>
    <scope>NUCLEOTIDE SEQUENCE [LARGE SCALE GENOMIC DNA]</scope>
    <source>
        <strain evidence="4">skN76</strain>
    </source>
</reference>
<protein>
    <submittedName>
        <fullName evidence="3">ATPase</fullName>
    </submittedName>
</protein>
<organism evidence="3 4">
    <name type="scientific">Sulfurifustis variabilis</name>
    <dbReference type="NCBI Taxonomy" id="1675686"/>
    <lineage>
        <taxon>Bacteria</taxon>
        <taxon>Pseudomonadati</taxon>
        <taxon>Pseudomonadota</taxon>
        <taxon>Gammaproteobacteria</taxon>
        <taxon>Acidiferrobacterales</taxon>
        <taxon>Acidiferrobacteraceae</taxon>
        <taxon>Sulfurifustis</taxon>
    </lineage>
</organism>
<dbReference type="OrthoDB" id="9805228at2"/>
<gene>
    <name evidence="3" type="ORF">SVA_0757</name>
</gene>
<dbReference type="KEGG" id="sva:SVA_0757"/>
<dbReference type="Pfam" id="PF08327">
    <property type="entry name" value="AHSA1"/>
    <property type="match status" value="1"/>
</dbReference>
<sequence>MAARENSPASQTDRQGLVLTRVFDAPRDLVFRAWTQPEHLVHWWGQPNGATMPHCRVDPRVGGALHYCVHLPDGQVIWGKGVYREIVEPERLVFADYFSDEQGNVVEPPPGLPKETLVIATFEEHGGKTKVTIEHVGVEQASEQNRQLYRQGWADSLDRLAARLAAVAGTGSTPA</sequence>
<dbReference type="EMBL" id="AP014936">
    <property type="protein sequence ID" value="BAU47336.1"/>
    <property type="molecule type" value="Genomic_DNA"/>
</dbReference>
<feature type="domain" description="Activator of Hsp90 ATPase homologue 1/2-like C-terminal" evidence="2">
    <location>
        <begin position="24"/>
        <end position="164"/>
    </location>
</feature>
<dbReference type="InterPro" id="IPR013538">
    <property type="entry name" value="ASHA1/2-like_C"/>
</dbReference>
<name>A0A1B4V1H6_9GAMM</name>
<evidence type="ECO:0000256" key="1">
    <source>
        <dbReference type="ARBA" id="ARBA00006817"/>
    </source>
</evidence>
<keyword evidence="4" id="KW-1185">Reference proteome</keyword>
<dbReference type="RefSeq" id="WP_096458998.1">
    <property type="nucleotide sequence ID" value="NZ_AP014936.1"/>
</dbReference>
<evidence type="ECO:0000259" key="2">
    <source>
        <dbReference type="Pfam" id="PF08327"/>
    </source>
</evidence>
<dbReference type="InterPro" id="IPR023393">
    <property type="entry name" value="START-like_dom_sf"/>
</dbReference>